<keyword evidence="6" id="KW-1185">Reference proteome</keyword>
<dbReference type="EMBL" id="BOMQ01000008">
    <property type="protein sequence ID" value="GIE46752.1"/>
    <property type="molecule type" value="Genomic_DNA"/>
</dbReference>
<dbReference type="SUPFAM" id="SSF103088">
    <property type="entry name" value="OmpA-like"/>
    <property type="match status" value="1"/>
</dbReference>
<name>A0A919JD71_9ACTN</name>
<dbReference type="AlphaFoldDB" id="A0A919JD71"/>
<dbReference type="InterPro" id="IPR050330">
    <property type="entry name" value="Bact_OuterMem_StrucFunc"/>
</dbReference>
<dbReference type="InterPro" id="IPR006665">
    <property type="entry name" value="OmpA-like"/>
</dbReference>
<dbReference type="PANTHER" id="PTHR30329:SF21">
    <property type="entry name" value="LIPOPROTEIN YIAD-RELATED"/>
    <property type="match status" value="1"/>
</dbReference>
<evidence type="ECO:0000256" key="1">
    <source>
        <dbReference type="PROSITE-ProRule" id="PRU00473"/>
    </source>
</evidence>
<evidence type="ECO:0000259" key="4">
    <source>
        <dbReference type="PROSITE" id="PS51123"/>
    </source>
</evidence>
<dbReference type="Gene3D" id="2.60.40.3440">
    <property type="match status" value="2"/>
</dbReference>
<dbReference type="Pfam" id="PF17963">
    <property type="entry name" value="Big_9"/>
    <property type="match status" value="4"/>
</dbReference>
<feature type="signal peptide" evidence="3">
    <location>
        <begin position="1"/>
        <end position="24"/>
    </location>
</feature>
<organism evidence="5 6">
    <name type="scientific">Actinoplanes nipponensis</name>
    <dbReference type="NCBI Taxonomy" id="135950"/>
    <lineage>
        <taxon>Bacteria</taxon>
        <taxon>Bacillati</taxon>
        <taxon>Actinomycetota</taxon>
        <taxon>Actinomycetes</taxon>
        <taxon>Micromonosporales</taxon>
        <taxon>Micromonosporaceae</taxon>
        <taxon>Actinoplanes</taxon>
    </lineage>
</organism>
<dbReference type="GO" id="GO:0016020">
    <property type="term" value="C:membrane"/>
    <property type="evidence" value="ECO:0007669"/>
    <property type="project" value="UniProtKB-UniRule"/>
</dbReference>
<accession>A0A919JD71</accession>
<keyword evidence="3" id="KW-0732">Signal</keyword>
<keyword evidence="1" id="KW-0472">Membrane</keyword>
<proteinExistence type="predicted"/>
<evidence type="ECO:0000256" key="3">
    <source>
        <dbReference type="SAM" id="SignalP"/>
    </source>
</evidence>
<feature type="region of interest" description="Disordered" evidence="2">
    <location>
        <begin position="518"/>
        <end position="572"/>
    </location>
</feature>
<dbReference type="CDD" id="cd07185">
    <property type="entry name" value="OmpA_C-like"/>
    <property type="match status" value="1"/>
</dbReference>
<dbReference type="RefSeq" id="WP_203763324.1">
    <property type="nucleotide sequence ID" value="NZ_BOMQ01000008.1"/>
</dbReference>
<dbReference type="Pfam" id="PF00691">
    <property type="entry name" value="OmpA"/>
    <property type="match status" value="1"/>
</dbReference>
<evidence type="ECO:0000313" key="6">
    <source>
        <dbReference type="Proteomes" id="UP000647172"/>
    </source>
</evidence>
<reference evidence="5" key="1">
    <citation type="submission" date="2021-01" db="EMBL/GenBank/DDBJ databases">
        <title>Whole genome shotgun sequence of Actinoplanes nipponensis NBRC 14063.</title>
        <authorList>
            <person name="Komaki H."/>
            <person name="Tamura T."/>
        </authorList>
    </citation>
    <scope>NUCLEOTIDE SEQUENCE</scope>
    <source>
        <strain evidence="5">NBRC 14063</strain>
    </source>
</reference>
<sequence length="1152" mass="114107">MIFRRAACLAVVAVVAATPLVVTAAPAVAVAPSCPSAGLTVAALHGPNFYVDTSSSPVLQGAYAGYRVTDTTGNPRSDLWVALSDFTGGSVALGAGQPSAQQVATLAGGASAARFFYLTAQAESATAQRHSVAVWRGRPDLPGSAQLCADSGGFSAVEGTIKAAANKLTSVAVSAGTPKIGGTFTVTVKGDTGTIGAGSANDPSSFWMSPAASGSWPAGAYRLVGTSLSFTGGATYTDTLRVSGLSSASKEYTAVYTFRAVGFTSSPTTVLPVQQIASGTQIKHTDLGSVASLPAIAPSTNDLTIALSAGAQKLPDTGGTVVFQAAVSGSAGAVLDSFTATVPAGVTLVPGSVTWRGGAIPDGVSSAGTIVLQGPFTVTGSGDVLSFALALPATSGDRVTSVVATVGSATVDTTLSLTDNAPATRTVNVNTFPVAADDAVPVPDNLASTVTVTGNDSDPDGDALTVAAVGPAGHGTATVTAGVVGYTPANGYTGADTFTYTVADGRGGTATATVSVTVGGPAPVTPSPSPSVTASATPSPTPSATPSPTPSATPSATPSSTPSAAPSVTPPATQPATLIAAADQAATVAGAGVTLSPLGNDSGDGPLGLQSAGPAAHGAVRVAGNTVSYKPATDFWGTDTFSYTVTDAHAALATGTVTVTVTPGPAPADDSAVLDQGAPTRLDVLTNDPAGAVLAGIVTPPGHGVATVDGTRIVYAPAAGYSGADALTYRLVGTPSVATVRLTVATPAPAVADDVVTAVPGTAVRVDVLANDTGAGLTVRQVGGAAHGTAELRTDGVWYTPQAAYRGADSFGYVVEDRLGRRATGTVQATVPNAAPTIAGVLPRTVTAGEQLVVPFALADGNGDTLTLTAGTPTGAPDAATRIKLGVAGNRLTLGVDVRFSGDLTIPVIVSDGEATARTDLAVSVLPAPVPSATGRVIANPQARAELADPTYVGGRPVSRTLSTFVDSLIAWPVSPTTALLGYRVTLNGTRVCTVRPVAGATTQSCRVRAAIDTGDSVRVTAVGIGGTLSTSTGASITPASATNRLLAVVYFPTGEFALDATARRVLATVAAQARTYGFDTALMVGHTDADGTAASNAALSRRRADQVAAHFHRVYPALRADHSGRGETDPARPNVGDRNKAANRRVEIYVG</sequence>
<dbReference type="Gene3D" id="2.60.40.2810">
    <property type="match status" value="2"/>
</dbReference>
<gene>
    <name evidence="5" type="ORF">Ani05nite_02860</name>
</gene>
<feature type="domain" description="OmpA-like" evidence="4">
    <location>
        <begin position="1039"/>
        <end position="1152"/>
    </location>
</feature>
<dbReference type="InterPro" id="IPR036737">
    <property type="entry name" value="OmpA-like_sf"/>
</dbReference>
<protein>
    <recommendedName>
        <fullName evidence="4">OmpA-like domain-containing protein</fullName>
    </recommendedName>
</protein>
<feature type="compositionally biased region" description="Low complexity" evidence="2">
    <location>
        <begin position="552"/>
        <end position="567"/>
    </location>
</feature>
<feature type="region of interest" description="Disordered" evidence="2">
    <location>
        <begin position="1120"/>
        <end position="1144"/>
    </location>
</feature>
<comment type="caution">
    <text evidence="5">The sequence shown here is derived from an EMBL/GenBank/DDBJ whole genome shotgun (WGS) entry which is preliminary data.</text>
</comment>
<dbReference type="PANTHER" id="PTHR30329">
    <property type="entry name" value="STATOR ELEMENT OF FLAGELLAR MOTOR COMPLEX"/>
    <property type="match status" value="1"/>
</dbReference>
<evidence type="ECO:0000313" key="5">
    <source>
        <dbReference type="EMBL" id="GIE46752.1"/>
    </source>
</evidence>
<dbReference type="Gene3D" id="3.30.1330.60">
    <property type="entry name" value="OmpA-like domain"/>
    <property type="match status" value="1"/>
</dbReference>
<feature type="chain" id="PRO_5037184838" description="OmpA-like domain-containing protein" evidence="3">
    <location>
        <begin position="25"/>
        <end position="1152"/>
    </location>
</feature>
<dbReference type="NCBIfam" id="NF012211">
    <property type="entry name" value="tand_rpt_95"/>
    <property type="match status" value="2"/>
</dbReference>
<evidence type="ECO:0000256" key="2">
    <source>
        <dbReference type="SAM" id="MobiDB-lite"/>
    </source>
</evidence>
<dbReference type="PROSITE" id="PS51123">
    <property type="entry name" value="OMPA_2"/>
    <property type="match status" value="1"/>
</dbReference>
<feature type="compositionally biased region" description="Pro residues" evidence="2">
    <location>
        <begin position="539"/>
        <end position="551"/>
    </location>
</feature>
<dbReference type="Proteomes" id="UP000647172">
    <property type="component" value="Unassembled WGS sequence"/>
</dbReference>